<accession>A0A4S2MWL3</accession>
<dbReference type="Proteomes" id="UP000298138">
    <property type="component" value="Unassembled WGS sequence"/>
</dbReference>
<gene>
    <name evidence="2" type="ORF">EX30DRAFT_45674</name>
</gene>
<keyword evidence="3" id="KW-1185">Reference proteome</keyword>
<evidence type="ECO:0000313" key="2">
    <source>
        <dbReference type="EMBL" id="TGZ80953.1"/>
    </source>
</evidence>
<organism evidence="2 3">
    <name type="scientific">Ascodesmis nigricans</name>
    <dbReference type="NCBI Taxonomy" id="341454"/>
    <lineage>
        <taxon>Eukaryota</taxon>
        <taxon>Fungi</taxon>
        <taxon>Dikarya</taxon>
        <taxon>Ascomycota</taxon>
        <taxon>Pezizomycotina</taxon>
        <taxon>Pezizomycetes</taxon>
        <taxon>Pezizales</taxon>
        <taxon>Ascodesmidaceae</taxon>
        <taxon>Ascodesmis</taxon>
    </lineage>
</organism>
<evidence type="ECO:0000256" key="1">
    <source>
        <dbReference type="SAM" id="MobiDB-lite"/>
    </source>
</evidence>
<evidence type="ECO:0000313" key="3">
    <source>
        <dbReference type="Proteomes" id="UP000298138"/>
    </source>
</evidence>
<dbReference type="InParanoid" id="A0A4S2MWL3"/>
<sequence length="87" mass="9672">MLPHLPTLSHPPTDLPNSPLTQDPVSSHCHGYPLPVPPPRYLQYNPPSFAPYNHPRLLVPHWSPPPTHTPTSSPPPTPTHTHPRPDN</sequence>
<name>A0A4S2MWL3_9PEZI</name>
<proteinExistence type="predicted"/>
<dbReference type="EMBL" id="ML220122">
    <property type="protein sequence ID" value="TGZ80953.1"/>
    <property type="molecule type" value="Genomic_DNA"/>
</dbReference>
<feature type="compositionally biased region" description="Low complexity" evidence="1">
    <location>
        <begin position="1"/>
        <end position="16"/>
    </location>
</feature>
<dbReference type="AlphaFoldDB" id="A0A4S2MWL3"/>
<feature type="region of interest" description="Disordered" evidence="1">
    <location>
        <begin position="1"/>
        <end position="87"/>
    </location>
</feature>
<reference evidence="2 3" key="1">
    <citation type="submission" date="2019-04" db="EMBL/GenBank/DDBJ databases">
        <title>Comparative genomics and transcriptomics to analyze fruiting body development in filamentous ascomycetes.</title>
        <authorList>
            <consortium name="DOE Joint Genome Institute"/>
            <person name="Lutkenhaus R."/>
            <person name="Traeger S."/>
            <person name="Breuer J."/>
            <person name="Kuo A."/>
            <person name="Lipzen A."/>
            <person name="Pangilinan J."/>
            <person name="Dilworth D."/>
            <person name="Sandor L."/>
            <person name="Poggeler S."/>
            <person name="Barry K."/>
            <person name="Grigoriev I.V."/>
            <person name="Nowrousian M."/>
        </authorList>
    </citation>
    <scope>NUCLEOTIDE SEQUENCE [LARGE SCALE GENOMIC DNA]</scope>
    <source>
        <strain evidence="2 3">CBS 389.68</strain>
    </source>
</reference>
<protein>
    <submittedName>
        <fullName evidence="2">Uncharacterized protein</fullName>
    </submittedName>
</protein>
<feature type="compositionally biased region" description="Pro residues" evidence="1">
    <location>
        <begin position="62"/>
        <end position="78"/>
    </location>
</feature>